<dbReference type="eggNOG" id="KOG1554">
    <property type="taxonomic scope" value="Eukaryota"/>
</dbReference>
<evidence type="ECO:0000313" key="15">
    <source>
        <dbReference type="EMBL" id="EPX74621.1"/>
    </source>
</evidence>
<evidence type="ECO:0000256" key="12">
    <source>
        <dbReference type="ARBA" id="ARBA00023049"/>
    </source>
</evidence>
<accession>S9Q004</accession>
<feature type="domain" description="MPN" evidence="14">
    <location>
        <begin position="36"/>
        <end position="173"/>
    </location>
</feature>
<evidence type="ECO:0000256" key="9">
    <source>
        <dbReference type="ARBA" id="ARBA00022790"/>
    </source>
</evidence>
<dbReference type="RefSeq" id="XP_013016052.1">
    <property type="nucleotide sequence ID" value="XM_013160598.1"/>
</dbReference>
<dbReference type="VEuPathDB" id="FungiDB:SOCG_02104"/>
<dbReference type="HOGENOM" id="CLU_053034_2_0_1"/>
<dbReference type="Proteomes" id="UP000016088">
    <property type="component" value="Unassembled WGS sequence"/>
</dbReference>
<keyword evidence="12" id="KW-0482">Metalloprotease</keyword>
<dbReference type="GO" id="GO:0000338">
    <property type="term" value="P:protein deneddylation"/>
    <property type="evidence" value="ECO:0007669"/>
    <property type="project" value="EnsemblFungi"/>
</dbReference>
<name>S9Q004_SCHOY</name>
<evidence type="ECO:0000256" key="13">
    <source>
        <dbReference type="ARBA" id="ARBA00023242"/>
    </source>
</evidence>
<dbReference type="InterPro" id="IPR000555">
    <property type="entry name" value="JAMM/MPN+_dom"/>
</dbReference>
<dbReference type="GO" id="GO:0008180">
    <property type="term" value="C:COP9 signalosome"/>
    <property type="evidence" value="ECO:0007669"/>
    <property type="project" value="UniProtKB-KW"/>
</dbReference>
<evidence type="ECO:0000256" key="7">
    <source>
        <dbReference type="ARBA" id="ARBA00022670"/>
    </source>
</evidence>
<evidence type="ECO:0000256" key="3">
    <source>
        <dbReference type="ARBA" id="ARBA00006008"/>
    </source>
</evidence>
<keyword evidence="11" id="KW-0862">Zinc</keyword>
<dbReference type="Gene3D" id="3.40.140.10">
    <property type="entry name" value="Cytidine Deaminase, domain 2"/>
    <property type="match status" value="1"/>
</dbReference>
<evidence type="ECO:0000256" key="6">
    <source>
        <dbReference type="ARBA" id="ARBA00022490"/>
    </source>
</evidence>
<keyword evidence="10" id="KW-0378">Hydrolase</keyword>
<keyword evidence="7" id="KW-0645">Protease</keyword>
<reference evidence="15 16" key="1">
    <citation type="journal article" date="2011" name="Science">
        <title>Comparative functional genomics of the fission yeasts.</title>
        <authorList>
            <person name="Rhind N."/>
            <person name="Chen Z."/>
            <person name="Yassour M."/>
            <person name="Thompson D.A."/>
            <person name="Haas B.J."/>
            <person name="Habib N."/>
            <person name="Wapinski I."/>
            <person name="Roy S."/>
            <person name="Lin M.F."/>
            <person name="Heiman D.I."/>
            <person name="Young S.K."/>
            <person name="Furuya K."/>
            <person name="Guo Y."/>
            <person name="Pidoux A."/>
            <person name="Chen H.M."/>
            <person name="Robbertse B."/>
            <person name="Goldberg J.M."/>
            <person name="Aoki K."/>
            <person name="Bayne E.H."/>
            <person name="Berlin A.M."/>
            <person name="Desjardins C.A."/>
            <person name="Dobbs E."/>
            <person name="Dukaj L."/>
            <person name="Fan L."/>
            <person name="FitzGerald M.G."/>
            <person name="French C."/>
            <person name="Gujja S."/>
            <person name="Hansen K."/>
            <person name="Keifenheim D."/>
            <person name="Levin J.Z."/>
            <person name="Mosher R.A."/>
            <person name="Mueller C.A."/>
            <person name="Pfiffner J."/>
            <person name="Priest M."/>
            <person name="Russ C."/>
            <person name="Smialowska A."/>
            <person name="Swoboda P."/>
            <person name="Sykes S.M."/>
            <person name="Vaughn M."/>
            <person name="Vengrova S."/>
            <person name="Yoder R."/>
            <person name="Zeng Q."/>
            <person name="Allshire R."/>
            <person name="Baulcombe D."/>
            <person name="Birren B.W."/>
            <person name="Brown W."/>
            <person name="Ekwall K."/>
            <person name="Kellis M."/>
            <person name="Leatherwood J."/>
            <person name="Levin H."/>
            <person name="Margalit H."/>
            <person name="Martienssen R."/>
            <person name="Nieduszynski C.A."/>
            <person name="Spatafora J.W."/>
            <person name="Friedman N."/>
            <person name="Dalgaard J.Z."/>
            <person name="Baumann P."/>
            <person name="Niki H."/>
            <person name="Regev A."/>
            <person name="Nusbaum C."/>
        </authorList>
    </citation>
    <scope>NUCLEOTIDE SEQUENCE [LARGE SCALE GENOMIC DNA]</scope>
    <source>
        <strain evidence="16">yFS286</strain>
    </source>
</reference>
<gene>
    <name evidence="15" type="ORF">SOCG_02104</name>
</gene>
<dbReference type="GeneID" id="25031082"/>
<proteinExistence type="inferred from homology"/>
<protein>
    <recommendedName>
        <fullName evidence="5">COP9 signalosome complex subunit 5</fullName>
    </recommendedName>
</protein>
<evidence type="ECO:0000256" key="1">
    <source>
        <dbReference type="ARBA" id="ARBA00004123"/>
    </source>
</evidence>
<evidence type="ECO:0000256" key="4">
    <source>
        <dbReference type="ARBA" id="ARBA00011098"/>
    </source>
</evidence>
<dbReference type="OMA" id="VKMKLFQ"/>
<comment type="subcellular location">
    <subcellularLocation>
        <location evidence="2">Cytoplasm</location>
    </subcellularLocation>
    <subcellularLocation>
        <location evidence="1">Nucleus</location>
    </subcellularLocation>
</comment>
<dbReference type="GO" id="GO:0046872">
    <property type="term" value="F:metal ion binding"/>
    <property type="evidence" value="ECO:0007669"/>
    <property type="project" value="UniProtKB-KW"/>
</dbReference>
<evidence type="ECO:0000256" key="11">
    <source>
        <dbReference type="ARBA" id="ARBA00022833"/>
    </source>
</evidence>
<dbReference type="OrthoDB" id="605656at2759"/>
<dbReference type="CDD" id="cd08069">
    <property type="entry name" value="MPN_RPN11_CSN5"/>
    <property type="match status" value="1"/>
</dbReference>
<dbReference type="InterPro" id="IPR050242">
    <property type="entry name" value="JAMM_MPN+_peptidase_M67A"/>
</dbReference>
<dbReference type="GO" id="GO:0005737">
    <property type="term" value="C:cytoplasm"/>
    <property type="evidence" value="ECO:0007669"/>
    <property type="project" value="UniProtKB-SubCell"/>
</dbReference>
<dbReference type="AlphaFoldDB" id="S9Q004"/>
<dbReference type="PANTHER" id="PTHR10410">
    <property type="entry name" value="EUKARYOTIC TRANSLATION INITIATION FACTOR 3 -RELATED"/>
    <property type="match status" value="1"/>
</dbReference>
<dbReference type="GO" id="GO:0008237">
    <property type="term" value="F:metallopeptidase activity"/>
    <property type="evidence" value="ECO:0007669"/>
    <property type="project" value="UniProtKB-KW"/>
</dbReference>
<evidence type="ECO:0000256" key="5">
    <source>
        <dbReference type="ARBA" id="ARBA00014880"/>
    </source>
</evidence>
<keyword evidence="6" id="KW-0963">Cytoplasm</keyword>
<evidence type="ECO:0000256" key="10">
    <source>
        <dbReference type="ARBA" id="ARBA00022801"/>
    </source>
</evidence>
<evidence type="ECO:0000256" key="8">
    <source>
        <dbReference type="ARBA" id="ARBA00022723"/>
    </source>
</evidence>
<comment type="subunit">
    <text evidence="4">Component of the COP9 signalosome (CSN) complex.</text>
</comment>
<comment type="similarity">
    <text evidence="3">Belongs to the peptidase M67A family. CSN5 subfamily.</text>
</comment>
<keyword evidence="8" id="KW-0479">Metal-binding</keyword>
<dbReference type="SMART" id="SM00232">
    <property type="entry name" value="JAB_MPN"/>
    <property type="match status" value="1"/>
</dbReference>
<evidence type="ECO:0000256" key="2">
    <source>
        <dbReference type="ARBA" id="ARBA00004496"/>
    </source>
</evidence>
<keyword evidence="13" id="KW-0539">Nucleus</keyword>
<keyword evidence="9" id="KW-0736">Signalosome</keyword>
<keyword evidence="16" id="KW-1185">Reference proteome</keyword>
<dbReference type="GO" id="GO:0019784">
    <property type="term" value="F:deNEDDylase activity"/>
    <property type="evidence" value="ECO:0007669"/>
    <property type="project" value="EnsemblFungi"/>
</dbReference>
<dbReference type="PROSITE" id="PS50249">
    <property type="entry name" value="MPN"/>
    <property type="match status" value="1"/>
</dbReference>
<dbReference type="MEROPS" id="M67.A01"/>
<dbReference type="SUPFAM" id="SSF102712">
    <property type="entry name" value="JAB1/MPN domain"/>
    <property type="match status" value="1"/>
</dbReference>
<sequence length="301" mass="35001">MDNTSFKDIYQFDEEKERKILREAPWKHDPFYFKSVHIDAVALLKMLRHVSQGMPLEVMGYVQGKVKDNKLIILDAFALPVKGTETRVNAHEEADEYSVQYQTLCKSVHRYENVIGWYHSHPNYGCWLSGVDVETQKQNQRFQDPFVAIVIDPKRSLESHYVDIGAFRTHPENMNRHKLSTFKNKDAFLYENLPSAKVADAGAHADAYYSLPITYFHSPTEKKVTEFLKMKKWSETISSPSIIEDPMFFKRSENSLLESIVQATVKHPATTVHASEHMKPYYREATSYLSQLELQDRLFKN</sequence>
<evidence type="ECO:0000259" key="14">
    <source>
        <dbReference type="PROSITE" id="PS50249"/>
    </source>
</evidence>
<evidence type="ECO:0000313" key="16">
    <source>
        <dbReference type="Proteomes" id="UP000016088"/>
    </source>
</evidence>
<dbReference type="FunFam" id="3.40.140.10:FF:000203">
    <property type="entry name" value="COP9 signalosome complex subunit 5"/>
    <property type="match status" value="1"/>
</dbReference>
<dbReference type="GO" id="GO:0006508">
    <property type="term" value="P:proteolysis"/>
    <property type="evidence" value="ECO:0007669"/>
    <property type="project" value="UniProtKB-KW"/>
</dbReference>
<organism evidence="15 16">
    <name type="scientific">Schizosaccharomyces octosporus (strain yFS286)</name>
    <name type="common">Fission yeast</name>
    <name type="synonym">Octosporomyces octosporus</name>
    <dbReference type="NCBI Taxonomy" id="483514"/>
    <lineage>
        <taxon>Eukaryota</taxon>
        <taxon>Fungi</taxon>
        <taxon>Dikarya</taxon>
        <taxon>Ascomycota</taxon>
        <taxon>Taphrinomycotina</taxon>
        <taxon>Schizosaccharomycetes</taxon>
        <taxon>Schizosaccharomycetales</taxon>
        <taxon>Schizosaccharomycetaceae</taxon>
        <taxon>Schizosaccharomyces</taxon>
    </lineage>
</organism>
<dbReference type="InterPro" id="IPR037518">
    <property type="entry name" value="MPN"/>
</dbReference>
<dbReference type="EMBL" id="KE503206">
    <property type="protein sequence ID" value="EPX74621.1"/>
    <property type="molecule type" value="Genomic_DNA"/>
</dbReference>
<dbReference type="Pfam" id="PF01398">
    <property type="entry name" value="JAB"/>
    <property type="match status" value="1"/>
</dbReference>